<accession>A0A8D8C1G7</accession>
<dbReference type="EMBL" id="HBUE01091794">
    <property type="protein sequence ID" value="CAG6481923.1"/>
    <property type="molecule type" value="Transcribed_RNA"/>
</dbReference>
<keyword evidence="1" id="KW-0472">Membrane</keyword>
<evidence type="ECO:0000313" key="2">
    <source>
        <dbReference type="EMBL" id="CAG6481926.1"/>
    </source>
</evidence>
<dbReference type="EMBL" id="HBUE01091795">
    <property type="protein sequence ID" value="CAG6481924.1"/>
    <property type="molecule type" value="Transcribed_RNA"/>
</dbReference>
<sequence length="103" mass="10853">MMVLKLLLLLVMSLVSGLVMFMVVLLLSDDRNRVVVLPATDLVVGLDPLQARGVRKELVLVGTLTAQIAHELMGAIVELVETIPLLQGHATAGVAADALQAGC</sequence>
<keyword evidence="1" id="KW-0812">Transmembrane</keyword>
<dbReference type="EMBL" id="HBUE01091796">
    <property type="protein sequence ID" value="CAG6481925.1"/>
    <property type="molecule type" value="Transcribed_RNA"/>
</dbReference>
<proteinExistence type="predicted"/>
<protein>
    <submittedName>
        <fullName evidence="2">(northern house mosquito) hypothetical protein</fullName>
    </submittedName>
</protein>
<dbReference type="AlphaFoldDB" id="A0A8D8C1G7"/>
<organism evidence="2">
    <name type="scientific">Culex pipiens</name>
    <name type="common">House mosquito</name>
    <dbReference type="NCBI Taxonomy" id="7175"/>
    <lineage>
        <taxon>Eukaryota</taxon>
        <taxon>Metazoa</taxon>
        <taxon>Ecdysozoa</taxon>
        <taxon>Arthropoda</taxon>
        <taxon>Hexapoda</taxon>
        <taxon>Insecta</taxon>
        <taxon>Pterygota</taxon>
        <taxon>Neoptera</taxon>
        <taxon>Endopterygota</taxon>
        <taxon>Diptera</taxon>
        <taxon>Nematocera</taxon>
        <taxon>Culicoidea</taxon>
        <taxon>Culicidae</taxon>
        <taxon>Culicinae</taxon>
        <taxon>Culicini</taxon>
        <taxon>Culex</taxon>
        <taxon>Culex</taxon>
    </lineage>
</organism>
<dbReference type="EMBL" id="HBUE01091797">
    <property type="protein sequence ID" value="CAG6481926.1"/>
    <property type="molecule type" value="Transcribed_RNA"/>
</dbReference>
<keyword evidence="1" id="KW-1133">Transmembrane helix</keyword>
<reference evidence="2" key="1">
    <citation type="submission" date="2021-05" db="EMBL/GenBank/DDBJ databases">
        <authorList>
            <person name="Alioto T."/>
            <person name="Alioto T."/>
            <person name="Gomez Garrido J."/>
        </authorList>
    </citation>
    <scope>NUCLEOTIDE SEQUENCE</scope>
</reference>
<feature type="transmembrane region" description="Helical" evidence="1">
    <location>
        <begin position="6"/>
        <end position="27"/>
    </location>
</feature>
<name>A0A8D8C1G7_CULPI</name>
<evidence type="ECO:0000256" key="1">
    <source>
        <dbReference type="SAM" id="Phobius"/>
    </source>
</evidence>